<dbReference type="eggNOG" id="COG2942">
    <property type="taxonomic scope" value="Bacteria"/>
</dbReference>
<evidence type="ECO:0000313" key="3">
    <source>
        <dbReference type="EMBL" id="CCH69433.1"/>
    </source>
</evidence>
<gene>
    <name evidence="3" type="ORF">BN10_1650001</name>
</gene>
<dbReference type="SUPFAM" id="SSF48208">
    <property type="entry name" value="Six-hairpin glycosidases"/>
    <property type="match status" value="1"/>
</dbReference>
<evidence type="ECO:0000256" key="1">
    <source>
        <dbReference type="ARBA" id="ARBA00008558"/>
    </source>
</evidence>
<proteinExistence type="inferred from homology"/>
<evidence type="ECO:0000256" key="2">
    <source>
        <dbReference type="ARBA" id="ARBA00023235"/>
    </source>
</evidence>
<dbReference type="EMBL" id="CAIZ01000074">
    <property type="protein sequence ID" value="CCH69433.1"/>
    <property type="molecule type" value="Genomic_DNA"/>
</dbReference>
<sequence length="337" mass="37854">MAWVSSAGVRDGIPGSERLLDHAMDSLLGFHWDSENRGWLTQPGTPTRKATYDHMHCGMAASGALAAGHPRAHELLDRVVDVVDTRLWNEETLTLRESFADDWSDEEDYRGANANMHGTEAMILLGHATGDRRWHDRALAVADRLINHAARDQQWLLPEHFTAEWVPDLGYNRDQPEDPFRPYGATFGHSLEWARFLLQLHRSPWVGGPSWLPESAEALTRRALDGGWGIDGVEGIPYTVDWDGTPVASVRLHWPVCEAIQASAELIRTTGDEHWEQWYSRLWDHAAAVWIDENGAWRNEVDANLHEAGSVWPGRPDVYHAVGALRSPHTAGNQPLD</sequence>
<dbReference type="STRING" id="1193181.BN10_1650001"/>
<dbReference type="InterPro" id="IPR008928">
    <property type="entry name" value="6-hairpin_glycosidase_sf"/>
</dbReference>
<dbReference type="InterPro" id="IPR012341">
    <property type="entry name" value="6hp_glycosidase-like_sf"/>
</dbReference>
<dbReference type="AlphaFoldDB" id="N0DYD5"/>
<dbReference type="HOGENOM" id="CLU_042253_0_0_11"/>
<dbReference type="Pfam" id="PF07221">
    <property type="entry name" value="GlcNAc_2-epim"/>
    <property type="match status" value="1"/>
</dbReference>
<reference evidence="3 4" key="1">
    <citation type="journal article" date="2013" name="ISME J.">
        <title>A metabolic model for members of the genus Tetrasphaera involved in enhanced biological phosphorus removal.</title>
        <authorList>
            <person name="Kristiansen R."/>
            <person name="Nguyen H.T.T."/>
            <person name="Saunders A.M."/>
            <person name="Nielsen J.L."/>
            <person name="Wimmer R."/>
            <person name="Le V.Q."/>
            <person name="McIlroy S.J."/>
            <person name="Petrovski S."/>
            <person name="Seviour R.J."/>
            <person name="Calteau A."/>
            <person name="Nielsen K.L."/>
            <person name="Nielsen P.H."/>
        </authorList>
    </citation>
    <scope>NUCLEOTIDE SEQUENCE [LARGE SCALE GENOMIC DNA]</scope>
    <source>
        <strain evidence="3 4">Lp2</strain>
    </source>
</reference>
<keyword evidence="4" id="KW-1185">Reference proteome</keyword>
<organism evidence="3 4">
    <name type="scientific">Phycicoccus elongatus Lp2</name>
    <dbReference type="NCBI Taxonomy" id="1193181"/>
    <lineage>
        <taxon>Bacteria</taxon>
        <taxon>Bacillati</taxon>
        <taxon>Actinomycetota</taxon>
        <taxon>Actinomycetes</taxon>
        <taxon>Micrococcales</taxon>
        <taxon>Intrasporangiaceae</taxon>
        <taxon>Phycicoccus</taxon>
    </lineage>
</organism>
<accession>N0DYD5</accession>
<evidence type="ECO:0000313" key="4">
    <source>
        <dbReference type="Proteomes" id="UP000013167"/>
    </source>
</evidence>
<dbReference type="PANTHER" id="PTHR15108">
    <property type="entry name" value="N-ACYLGLUCOSAMINE-2-EPIMERASE"/>
    <property type="match status" value="1"/>
</dbReference>
<name>N0DYD5_9MICO</name>
<dbReference type="GO" id="GO:0005975">
    <property type="term" value="P:carbohydrate metabolic process"/>
    <property type="evidence" value="ECO:0007669"/>
    <property type="project" value="InterPro"/>
</dbReference>
<dbReference type="GO" id="GO:0016853">
    <property type="term" value="F:isomerase activity"/>
    <property type="evidence" value="ECO:0007669"/>
    <property type="project" value="UniProtKB-KW"/>
</dbReference>
<comment type="caution">
    <text evidence="3">The sequence shown here is derived from an EMBL/GenBank/DDBJ whole genome shotgun (WGS) entry which is preliminary data.</text>
</comment>
<dbReference type="Gene3D" id="1.50.10.10">
    <property type="match status" value="1"/>
</dbReference>
<dbReference type="Proteomes" id="UP000013167">
    <property type="component" value="Unassembled WGS sequence"/>
</dbReference>
<comment type="similarity">
    <text evidence="1">Belongs to the N-acylglucosamine 2-epimerase family.</text>
</comment>
<keyword evidence="2" id="KW-0413">Isomerase</keyword>
<dbReference type="InterPro" id="IPR010819">
    <property type="entry name" value="AGE/CE"/>
</dbReference>
<protein>
    <submittedName>
        <fullName evidence="3">N-acylglucosamine 2-epimerase</fullName>
    </submittedName>
</protein>